<evidence type="ECO:0000313" key="12">
    <source>
        <dbReference type="EMBL" id="RID85283.1"/>
    </source>
</evidence>
<name>A0A398BCA3_9BACI</name>
<reference evidence="12 13" key="1">
    <citation type="submission" date="2018-08" db="EMBL/GenBank/DDBJ databases">
        <title>Bacillus jemisoniae sp. nov., Bacillus chryseoplanitiae sp. nov., Bacillus resnikiae sp. nov., and Bacillus frankliniae sp. nov., isolated from Viking spacecraft and associated surfaces.</title>
        <authorList>
            <person name="Seuylemezian A."/>
            <person name="Vaishampayan P."/>
        </authorList>
    </citation>
    <scope>NUCLEOTIDE SEQUENCE [LARGE SCALE GENOMIC DNA]</scope>
    <source>
        <strain evidence="12 13">MA001</strain>
    </source>
</reference>
<dbReference type="Pfam" id="PF08447">
    <property type="entry name" value="PAS_3"/>
    <property type="match status" value="1"/>
</dbReference>
<evidence type="ECO:0000256" key="7">
    <source>
        <dbReference type="ARBA" id="ARBA00023012"/>
    </source>
</evidence>
<dbReference type="Gene3D" id="3.30.565.10">
    <property type="entry name" value="Histidine kinase-like ATPase, C-terminal domain"/>
    <property type="match status" value="1"/>
</dbReference>
<dbReference type="EMBL" id="QWVS01000019">
    <property type="protein sequence ID" value="RID85283.1"/>
    <property type="molecule type" value="Genomic_DNA"/>
</dbReference>
<dbReference type="SMART" id="SM00387">
    <property type="entry name" value="HATPase_c"/>
    <property type="match status" value="1"/>
</dbReference>
<dbReference type="InterPro" id="IPR035965">
    <property type="entry name" value="PAS-like_dom_sf"/>
</dbReference>
<evidence type="ECO:0000259" key="10">
    <source>
        <dbReference type="PROSITE" id="PS50112"/>
    </source>
</evidence>
<evidence type="ECO:0000256" key="2">
    <source>
        <dbReference type="ARBA" id="ARBA00012438"/>
    </source>
</evidence>
<dbReference type="InterPro" id="IPR013655">
    <property type="entry name" value="PAS_fold_3"/>
</dbReference>
<dbReference type="PROSITE" id="PS50109">
    <property type="entry name" value="HIS_KIN"/>
    <property type="match status" value="1"/>
</dbReference>
<dbReference type="SUPFAM" id="SSF55785">
    <property type="entry name" value="PYP-like sensor domain (PAS domain)"/>
    <property type="match status" value="1"/>
</dbReference>
<dbReference type="Pfam" id="PF07730">
    <property type="entry name" value="HisKA_3"/>
    <property type="match status" value="1"/>
</dbReference>
<comment type="caution">
    <text evidence="12">The sequence shown here is derived from an EMBL/GenBank/DDBJ whole genome shotgun (WGS) entry which is preliminary data.</text>
</comment>
<feature type="coiled-coil region" evidence="8">
    <location>
        <begin position="126"/>
        <end position="153"/>
    </location>
</feature>
<evidence type="ECO:0000256" key="6">
    <source>
        <dbReference type="ARBA" id="ARBA00022840"/>
    </source>
</evidence>
<dbReference type="EC" id="2.7.13.3" evidence="2"/>
<dbReference type="InterPro" id="IPR050482">
    <property type="entry name" value="Sensor_HK_TwoCompSys"/>
</dbReference>
<keyword evidence="8" id="KW-0175">Coiled coil</keyword>
<dbReference type="PROSITE" id="PS50112">
    <property type="entry name" value="PAS"/>
    <property type="match status" value="1"/>
</dbReference>
<dbReference type="Pfam" id="PF02518">
    <property type="entry name" value="HATPase_c"/>
    <property type="match status" value="1"/>
</dbReference>
<proteinExistence type="predicted"/>
<accession>A0A398BCA3</accession>
<keyword evidence="7" id="KW-0902">Two-component regulatory system</keyword>
<feature type="domain" description="Histidine kinase" evidence="9">
    <location>
        <begin position="407"/>
        <end position="497"/>
    </location>
</feature>
<evidence type="ECO:0000256" key="8">
    <source>
        <dbReference type="SAM" id="Coils"/>
    </source>
</evidence>
<feature type="domain" description="PAC" evidence="11">
    <location>
        <begin position="85"/>
        <end position="135"/>
    </location>
</feature>
<keyword evidence="6" id="KW-0067">ATP-binding</keyword>
<dbReference type="InterPro" id="IPR000700">
    <property type="entry name" value="PAS-assoc_C"/>
</dbReference>
<dbReference type="InterPro" id="IPR036890">
    <property type="entry name" value="HATPase_C_sf"/>
</dbReference>
<dbReference type="GO" id="GO:0046983">
    <property type="term" value="F:protein dimerization activity"/>
    <property type="evidence" value="ECO:0007669"/>
    <property type="project" value="InterPro"/>
</dbReference>
<protein>
    <recommendedName>
        <fullName evidence="2">histidine kinase</fullName>
        <ecNumber evidence="2">2.7.13.3</ecNumber>
    </recommendedName>
</protein>
<dbReference type="InterPro" id="IPR011712">
    <property type="entry name" value="Sig_transdc_His_kin_sub3_dim/P"/>
</dbReference>
<dbReference type="SMART" id="SM00091">
    <property type="entry name" value="PAS"/>
    <property type="match status" value="1"/>
</dbReference>
<evidence type="ECO:0000259" key="9">
    <source>
        <dbReference type="PROSITE" id="PS50109"/>
    </source>
</evidence>
<dbReference type="AlphaFoldDB" id="A0A398BCA3"/>
<dbReference type="InterPro" id="IPR000014">
    <property type="entry name" value="PAS"/>
</dbReference>
<evidence type="ECO:0000313" key="13">
    <source>
        <dbReference type="Proteomes" id="UP000266016"/>
    </source>
</evidence>
<sequence length="497" mass="57489">MGGGSLEKTGNVNWEFETIMKHTLDILVIVDQNQLVKYVTPSLAAILGYETEDFMGKNAFDLLHPEDRDRMIASHNKVILTKEPMVNEYRVFHKNGGTVYLESRVMPVQNHPDNLVVVSIRDITARKNMEHELENRKTRYQVLQNKLKRYSQDLSSVMKVLDLNNRLIIELKSVLPNSDPKMTVYHWEFKRFEGDAVLGLSSFLSKLTVGKLQYDNEQIHILIGDYKEKAYILTIKASSISESMDAIWFETLVYYTVMVFESLNVIENLMNQLEKALQKNERPQWILRLLFNLSEKQRMELSSDLHDTVLQNQIALYRNLEAILKEHHFSNEMDDQLKGIIQGLMNTIDQIKMTCNELRPPLLKEVGLIRSLENLFDYTQLSSAFKITFTTEHAHNLELSEEETIGMYRIVQELLNNAVKHSEAAQLYFHLYRQAEKLHLHYSDDGKGFATEKLTPSFKSMGLSGMRERVQSLNGTIEFFSQPDNGLSVRVEIPIHA</sequence>
<dbReference type="InterPro" id="IPR005467">
    <property type="entry name" value="His_kinase_dom"/>
</dbReference>
<dbReference type="SUPFAM" id="SSF55874">
    <property type="entry name" value="ATPase domain of HSP90 chaperone/DNA topoisomerase II/histidine kinase"/>
    <property type="match status" value="1"/>
</dbReference>
<evidence type="ECO:0000256" key="4">
    <source>
        <dbReference type="ARBA" id="ARBA00022741"/>
    </source>
</evidence>
<keyword evidence="4" id="KW-0547">Nucleotide-binding</keyword>
<dbReference type="GO" id="GO:0005524">
    <property type="term" value="F:ATP binding"/>
    <property type="evidence" value="ECO:0007669"/>
    <property type="project" value="UniProtKB-KW"/>
</dbReference>
<evidence type="ECO:0000256" key="5">
    <source>
        <dbReference type="ARBA" id="ARBA00022777"/>
    </source>
</evidence>
<keyword evidence="3" id="KW-0808">Transferase</keyword>
<dbReference type="NCBIfam" id="TIGR00229">
    <property type="entry name" value="sensory_box"/>
    <property type="match status" value="1"/>
</dbReference>
<dbReference type="PROSITE" id="PS50113">
    <property type="entry name" value="PAC"/>
    <property type="match status" value="1"/>
</dbReference>
<comment type="catalytic activity">
    <reaction evidence="1">
        <text>ATP + protein L-histidine = ADP + protein N-phospho-L-histidine.</text>
        <dbReference type="EC" id="2.7.13.3"/>
    </reaction>
</comment>
<organism evidence="12 13">
    <name type="scientific">Peribacillus asahii</name>
    <dbReference type="NCBI Taxonomy" id="228899"/>
    <lineage>
        <taxon>Bacteria</taxon>
        <taxon>Bacillati</taxon>
        <taxon>Bacillota</taxon>
        <taxon>Bacilli</taxon>
        <taxon>Bacillales</taxon>
        <taxon>Bacillaceae</taxon>
        <taxon>Peribacillus</taxon>
    </lineage>
</organism>
<dbReference type="GO" id="GO:0000155">
    <property type="term" value="F:phosphorelay sensor kinase activity"/>
    <property type="evidence" value="ECO:0007669"/>
    <property type="project" value="InterPro"/>
</dbReference>
<dbReference type="CDD" id="cd16917">
    <property type="entry name" value="HATPase_UhpB-NarQ-NarX-like"/>
    <property type="match status" value="1"/>
</dbReference>
<dbReference type="PANTHER" id="PTHR24421">
    <property type="entry name" value="NITRATE/NITRITE SENSOR PROTEIN NARX-RELATED"/>
    <property type="match status" value="1"/>
</dbReference>
<keyword evidence="5 12" id="KW-0418">Kinase</keyword>
<dbReference type="Proteomes" id="UP000266016">
    <property type="component" value="Unassembled WGS sequence"/>
</dbReference>
<dbReference type="GO" id="GO:0016020">
    <property type="term" value="C:membrane"/>
    <property type="evidence" value="ECO:0007669"/>
    <property type="project" value="InterPro"/>
</dbReference>
<dbReference type="Gene3D" id="3.30.450.20">
    <property type="entry name" value="PAS domain"/>
    <property type="match status" value="1"/>
</dbReference>
<feature type="domain" description="PAS" evidence="10">
    <location>
        <begin position="12"/>
        <end position="82"/>
    </location>
</feature>
<evidence type="ECO:0000256" key="1">
    <source>
        <dbReference type="ARBA" id="ARBA00000085"/>
    </source>
</evidence>
<evidence type="ECO:0000259" key="11">
    <source>
        <dbReference type="PROSITE" id="PS50113"/>
    </source>
</evidence>
<dbReference type="CDD" id="cd00130">
    <property type="entry name" value="PAS"/>
    <property type="match status" value="1"/>
</dbReference>
<keyword evidence="13" id="KW-1185">Reference proteome</keyword>
<evidence type="ECO:0000256" key="3">
    <source>
        <dbReference type="ARBA" id="ARBA00022679"/>
    </source>
</evidence>
<dbReference type="PANTHER" id="PTHR24421:SF60">
    <property type="entry name" value="SENSOR HISTIDINE KINASE COMP"/>
    <property type="match status" value="1"/>
</dbReference>
<gene>
    <name evidence="12" type="ORF">D1953_11850</name>
</gene>
<dbReference type="InterPro" id="IPR003594">
    <property type="entry name" value="HATPase_dom"/>
</dbReference>